<dbReference type="InterPro" id="IPR001279">
    <property type="entry name" value="Metallo-B-lactamas"/>
</dbReference>
<keyword evidence="5 6" id="KW-0472">Membrane</keyword>
<dbReference type="PANTHER" id="PTHR30619:SF7">
    <property type="entry name" value="BETA-LACTAMASE DOMAIN PROTEIN"/>
    <property type="match status" value="1"/>
</dbReference>
<accession>A0ABW4B7Q5</accession>
<dbReference type="CDD" id="cd07731">
    <property type="entry name" value="ComA-like_MBL-fold"/>
    <property type="match status" value="1"/>
</dbReference>
<sequence length="724" mass="77779">MNRRGVYLLAAGLGGMLLFMQPWWLGLLLIGWAAVKAGRLAKVAVPLALLLGLGWGYRAAQLTASPPLPRGPAIVMPTAWQVTGELVRYTGKAANGVMISGSAKVTPAQAAALSQMTAIATVHWQGELTRLSGARNPYEFDYALYAWRQNQLAWQSEQQPLTMTVRPPRGIIERLHVLRAQVLLHLKQLLPRTQAYAKGLLLGQVDSDFADQCDAFVTLGIFHLFSVSGLHLFALIGALYWLTDRLRLPKEAVDWSLLGLLPTLLVLIPPAAGIMRAVWLRVITMLSDRLGLQWSPLDCFAAAVALNLTLQPYVLHTMGGQLTYLLCFILMVVPASRWGLSWRLAVVSTPVVLAHTFRVHLLASVFSWLLMPLFELGLMPALVIVSIWLHAPGAALLESLLSSAEQGLTQLATLPGEIVFGAVPVGLAAVGVVAVMVGLAYRRWQWLAGWVACSWLIVNVHPQSRVTVFDVGQGDAILIEAPFKQGTVLIDTGGRGFGSSTNPPAKRVIVNYLRARGISHLDALVLTHADADHVGDAAVLTKLMPVTTLVTTPLAASHPYILAAKAGKVARHVQVLAGQTLHVGSLTLKVVAPSGTTAAEKNADSIVLYGKIGDSKWLFTGDADQGVETRELMPQNLDVDFLKVGHHGSKTSSAPAFIAQVTPQWALISAGVANRYGHPHQETLATLQAAGVPWLNTADGGAIWVDASAAAHSIHQFLQKEGGP</sequence>
<evidence type="ECO:0000259" key="7">
    <source>
        <dbReference type="SMART" id="SM00849"/>
    </source>
</evidence>
<dbReference type="InterPro" id="IPR035681">
    <property type="entry name" value="ComA-like_MBL"/>
</dbReference>
<evidence type="ECO:0000256" key="1">
    <source>
        <dbReference type="ARBA" id="ARBA00004651"/>
    </source>
</evidence>
<dbReference type="InterPro" id="IPR004797">
    <property type="entry name" value="Competence_ComEC/Rec2"/>
</dbReference>
<feature type="transmembrane region" description="Helical" evidence="6">
    <location>
        <begin position="6"/>
        <end position="33"/>
    </location>
</feature>
<name>A0ABW4B7Q5_9LACO</name>
<evidence type="ECO:0000256" key="2">
    <source>
        <dbReference type="ARBA" id="ARBA00022475"/>
    </source>
</evidence>
<keyword evidence="2" id="KW-1003">Cell membrane</keyword>
<evidence type="ECO:0000313" key="8">
    <source>
        <dbReference type="EMBL" id="MFD1392929.1"/>
    </source>
</evidence>
<organism evidence="8 9">
    <name type="scientific">Lacticaseibacillus jixianensis</name>
    <dbReference type="NCBI Taxonomy" id="2486012"/>
    <lineage>
        <taxon>Bacteria</taxon>
        <taxon>Bacillati</taxon>
        <taxon>Bacillota</taxon>
        <taxon>Bacilli</taxon>
        <taxon>Lactobacillales</taxon>
        <taxon>Lactobacillaceae</taxon>
        <taxon>Lacticaseibacillus</taxon>
    </lineage>
</organism>
<dbReference type="Proteomes" id="UP001597249">
    <property type="component" value="Unassembled WGS sequence"/>
</dbReference>
<gene>
    <name evidence="8" type="ORF">ACFQ3L_04895</name>
</gene>
<evidence type="ECO:0000256" key="5">
    <source>
        <dbReference type="ARBA" id="ARBA00023136"/>
    </source>
</evidence>
<dbReference type="SUPFAM" id="SSF56281">
    <property type="entry name" value="Metallo-hydrolase/oxidoreductase"/>
    <property type="match status" value="1"/>
</dbReference>
<dbReference type="NCBIfam" id="TIGR00361">
    <property type="entry name" value="ComEC_Rec2"/>
    <property type="match status" value="1"/>
</dbReference>
<feature type="transmembrane region" description="Helical" evidence="6">
    <location>
        <begin position="221"/>
        <end position="243"/>
    </location>
</feature>
<proteinExistence type="predicted"/>
<evidence type="ECO:0000313" key="9">
    <source>
        <dbReference type="Proteomes" id="UP001597249"/>
    </source>
</evidence>
<comment type="subcellular location">
    <subcellularLocation>
        <location evidence="1">Cell membrane</location>
        <topology evidence="1">Multi-pass membrane protein</topology>
    </subcellularLocation>
</comment>
<feature type="transmembrane region" description="Helical" evidence="6">
    <location>
        <begin position="255"/>
        <end position="279"/>
    </location>
</feature>
<feature type="domain" description="Metallo-beta-lactamase" evidence="7">
    <location>
        <begin position="473"/>
        <end position="672"/>
    </location>
</feature>
<dbReference type="InterPro" id="IPR052159">
    <property type="entry name" value="Competence_DNA_uptake"/>
</dbReference>
<evidence type="ECO:0000256" key="3">
    <source>
        <dbReference type="ARBA" id="ARBA00022692"/>
    </source>
</evidence>
<dbReference type="PANTHER" id="PTHR30619">
    <property type="entry name" value="DNA INTERNALIZATION/COMPETENCE PROTEIN COMEC/REC2"/>
    <property type="match status" value="1"/>
</dbReference>
<protein>
    <submittedName>
        <fullName evidence="8">DNA internalization-related competence protein ComEC/Rec2</fullName>
    </submittedName>
</protein>
<keyword evidence="3 6" id="KW-0812">Transmembrane</keyword>
<feature type="transmembrane region" description="Helical" evidence="6">
    <location>
        <begin position="322"/>
        <end position="340"/>
    </location>
</feature>
<dbReference type="Pfam" id="PF00753">
    <property type="entry name" value="Lactamase_B"/>
    <property type="match status" value="1"/>
</dbReference>
<feature type="transmembrane region" description="Helical" evidence="6">
    <location>
        <begin position="40"/>
        <end position="57"/>
    </location>
</feature>
<comment type="caution">
    <text evidence="8">The sequence shown here is derived from an EMBL/GenBank/DDBJ whole genome shotgun (WGS) entry which is preliminary data.</text>
</comment>
<feature type="transmembrane region" description="Helical" evidence="6">
    <location>
        <begin position="418"/>
        <end position="441"/>
    </location>
</feature>
<keyword evidence="9" id="KW-1185">Reference proteome</keyword>
<dbReference type="RefSeq" id="WP_125584942.1">
    <property type="nucleotide sequence ID" value="NZ_JBHTMO010000013.1"/>
</dbReference>
<feature type="transmembrane region" description="Helical" evidence="6">
    <location>
        <begin position="378"/>
        <end position="398"/>
    </location>
</feature>
<evidence type="ECO:0000256" key="4">
    <source>
        <dbReference type="ARBA" id="ARBA00022989"/>
    </source>
</evidence>
<dbReference type="InterPro" id="IPR036866">
    <property type="entry name" value="RibonucZ/Hydroxyglut_hydro"/>
</dbReference>
<dbReference type="EMBL" id="JBHTMO010000013">
    <property type="protein sequence ID" value="MFD1392929.1"/>
    <property type="molecule type" value="Genomic_DNA"/>
</dbReference>
<reference evidence="9" key="1">
    <citation type="journal article" date="2019" name="Int. J. Syst. Evol. Microbiol.">
        <title>The Global Catalogue of Microorganisms (GCM) 10K type strain sequencing project: providing services to taxonomists for standard genome sequencing and annotation.</title>
        <authorList>
            <consortium name="The Broad Institute Genomics Platform"/>
            <consortium name="The Broad Institute Genome Sequencing Center for Infectious Disease"/>
            <person name="Wu L."/>
            <person name="Ma J."/>
        </authorList>
    </citation>
    <scope>NUCLEOTIDE SEQUENCE [LARGE SCALE GENOMIC DNA]</scope>
    <source>
        <strain evidence="9">CCM 8911</strain>
    </source>
</reference>
<dbReference type="SMART" id="SM00849">
    <property type="entry name" value="Lactamase_B"/>
    <property type="match status" value="1"/>
</dbReference>
<dbReference type="Pfam" id="PF03772">
    <property type="entry name" value="Competence"/>
    <property type="match status" value="1"/>
</dbReference>
<evidence type="ECO:0000256" key="6">
    <source>
        <dbReference type="SAM" id="Phobius"/>
    </source>
</evidence>
<dbReference type="Gene3D" id="3.60.15.10">
    <property type="entry name" value="Ribonuclease Z/Hydroxyacylglutathione hydrolase-like"/>
    <property type="match status" value="1"/>
</dbReference>
<keyword evidence="4 6" id="KW-1133">Transmembrane helix</keyword>
<dbReference type="InterPro" id="IPR004477">
    <property type="entry name" value="ComEC_N"/>
</dbReference>